<dbReference type="EMBL" id="CAIX01000190">
    <property type="protein sequence ID" value="CCI47863.1"/>
    <property type="molecule type" value="Genomic_DNA"/>
</dbReference>
<protein>
    <recommendedName>
        <fullName evidence="5">Ketoreductase (KR) domain-containing protein</fullName>
    </recommendedName>
</protein>
<accession>A0A024GMA1</accession>
<dbReference type="OrthoDB" id="1393670at2759"/>
<dbReference type="SUPFAM" id="SSF51735">
    <property type="entry name" value="NAD(P)-binding Rossmann-fold domains"/>
    <property type="match status" value="2"/>
</dbReference>
<organism evidence="3 4">
    <name type="scientific">Albugo candida</name>
    <dbReference type="NCBI Taxonomy" id="65357"/>
    <lineage>
        <taxon>Eukaryota</taxon>
        <taxon>Sar</taxon>
        <taxon>Stramenopiles</taxon>
        <taxon>Oomycota</taxon>
        <taxon>Peronosporomycetes</taxon>
        <taxon>Albuginales</taxon>
        <taxon>Albuginaceae</taxon>
        <taxon>Albugo</taxon>
    </lineage>
</organism>
<evidence type="ECO:0008006" key="5">
    <source>
        <dbReference type="Google" id="ProtNLM"/>
    </source>
</evidence>
<dbReference type="PANTHER" id="PTHR43086">
    <property type="entry name" value="VERY-LONG-CHAIN 3-OXOOACYL-COA REDUCTASE"/>
    <property type="match status" value="1"/>
</dbReference>
<dbReference type="STRING" id="65357.A0A024GMA1"/>
<gene>
    <name evidence="3" type="ORF">BN9_088820</name>
</gene>
<dbReference type="GO" id="GO:0016491">
    <property type="term" value="F:oxidoreductase activity"/>
    <property type="evidence" value="ECO:0007669"/>
    <property type="project" value="UniProtKB-KW"/>
</dbReference>
<dbReference type="InterPro" id="IPR002347">
    <property type="entry name" value="SDR_fam"/>
</dbReference>
<proteinExistence type="inferred from homology"/>
<dbReference type="InterPro" id="IPR036291">
    <property type="entry name" value="NAD(P)-bd_dom_sf"/>
</dbReference>
<comment type="similarity">
    <text evidence="1">Belongs to the short-chain dehydrogenases/reductases (SDR) family.</text>
</comment>
<reference evidence="3 4" key="1">
    <citation type="submission" date="2012-05" db="EMBL/GenBank/DDBJ databases">
        <title>Recombination and specialization in a pathogen metapopulation.</title>
        <authorList>
            <person name="Gardiner A."/>
            <person name="Kemen E."/>
            <person name="Schultz-Larsen T."/>
            <person name="MacLean D."/>
            <person name="Van Oosterhout C."/>
            <person name="Jones J.D.G."/>
        </authorList>
    </citation>
    <scope>NUCLEOTIDE SEQUENCE [LARGE SCALE GENOMIC DNA]</scope>
    <source>
        <strain evidence="3 4">Ac Nc2</strain>
    </source>
</reference>
<name>A0A024GMA1_9STRA</name>
<evidence type="ECO:0000256" key="2">
    <source>
        <dbReference type="ARBA" id="ARBA00023002"/>
    </source>
</evidence>
<evidence type="ECO:0000313" key="3">
    <source>
        <dbReference type="EMBL" id="CCI47863.1"/>
    </source>
</evidence>
<dbReference type="PRINTS" id="PR00081">
    <property type="entry name" value="GDHRDH"/>
</dbReference>
<keyword evidence="4" id="KW-1185">Reference proteome</keyword>
<comment type="caution">
    <text evidence="3">The sequence shown here is derived from an EMBL/GenBank/DDBJ whole genome shotgun (WGS) entry which is preliminary data.</text>
</comment>
<dbReference type="PANTHER" id="PTHR43086:SF3">
    <property type="entry name" value="NADP-DEPENDENT 3-HYDROXY ACID DEHYDROGENASE YDFG"/>
    <property type="match status" value="1"/>
</dbReference>
<keyword evidence="2" id="KW-0560">Oxidoreductase</keyword>
<dbReference type="Pfam" id="PF00106">
    <property type="entry name" value="adh_short"/>
    <property type="match status" value="2"/>
</dbReference>
<evidence type="ECO:0000256" key="1">
    <source>
        <dbReference type="ARBA" id="ARBA00006484"/>
    </source>
</evidence>
<sequence>MFLKWHQVFFFGILSVLVPLFHAETIYKSVQLLFFSLFLLNCFDLIIRKYQLWDFEPLAPTANGYALVNDSSTDIGREMVFLLAEKKYSMILVSRSQSTMENMKIEMELVNKVRVFCCFADTSTQDGINKVIAYIRENQFRIDILINIASLIEISSFVQLTREDAQKWTQATLAATVHLTHAFLPMMIRRKKGSILNVTSMKVAGPIPGRSLESALHAAIDMLTQAINYDLRNTGVVVSSYYPGPLFQSFEKEGSLSHAYDIKGIAKCGLEEMYNGNEGASDSTWSRLVIYILQSFIPTRVRLGLLSGLQTWLYGRKKYSMIRVSRSQSTMENMKIEMELVNKVRVFCCFADTSTQDGINKVIAYIRENQFRIDILINIASPSEISSFVQLTREDAQKWTQATFAVTVHLTHAFLPMMIRRKKGSILNVTSMKVAGPIPGRSLESALHAAIDMLTQAINYDLRNTGVVVSSYYPGPLFRSFEKEGSLSHAYDIKGIAKRGLEEMYNGNEGASDSTWSRLVIYILQSFIPTRVRLGILSGLQTWLYGSPKVQAASGPVSQKQR</sequence>
<dbReference type="Proteomes" id="UP000053237">
    <property type="component" value="Unassembled WGS sequence"/>
</dbReference>
<evidence type="ECO:0000313" key="4">
    <source>
        <dbReference type="Proteomes" id="UP000053237"/>
    </source>
</evidence>
<dbReference type="Gene3D" id="3.40.50.720">
    <property type="entry name" value="NAD(P)-binding Rossmann-like Domain"/>
    <property type="match status" value="2"/>
</dbReference>
<dbReference type="InParanoid" id="A0A024GMA1"/>
<dbReference type="AlphaFoldDB" id="A0A024GMA1"/>